<reference evidence="1" key="1">
    <citation type="submission" date="2014-05" db="EMBL/GenBank/DDBJ databases">
        <title>The transcriptome of the halophilic microalga Tetraselmis sp. GSL018 isolated from the Great Salt Lake, Utah.</title>
        <authorList>
            <person name="Jinkerson R.E."/>
            <person name="D'Adamo S."/>
            <person name="Posewitz M.C."/>
        </authorList>
    </citation>
    <scope>NUCLEOTIDE SEQUENCE</scope>
    <source>
        <strain evidence="1">GSL018</strain>
    </source>
</reference>
<protein>
    <submittedName>
        <fullName evidence="1">Uncharacterized protein</fullName>
    </submittedName>
</protein>
<accession>A0A061SAM5</accession>
<name>A0A061SAM5_9CHLO</name>
<gene>
    <name evidence="1" type="ORF">TSPGSL018_11741</name>
</gene>
<dbReference type="AlphaFoldDB" id="A0A061SAM5"/>
<sequence>MNSSSSYETKTETISFMHHNFYVCCYELYGILSALCDRSKETLSVPSCRRIICCSIFTQDKLGRRTFPRQSSPAGLPYSLLKQFGKQSSVFRDQTSLLERFLDHALRCCCTRWFLA</sequence>
<dbReference type="EMBL" id="GBEZ01005479">
    <property type="protein sequence ID" value="JAC79831.1"/>
    <property type="molecule type" value="Transcribed_RNA"/>
</dbReference>
<evidence type="ECO:0000313" key="1">
    <source>
        <dbReference type="EMBL" id="JAC79831.1"/>
    </source>
</evidence>
<organism evidence="1">
    <name type="scientific">Tetraselmis sp. GSL018</name>
    <dbReference type="NCBI Taxonomy" id="582737"/>
    <lineage>
        <taxon>Eukaryota</taxon>
        <taxon>Viridiplantae</taxon>
        <taxon>Chlorophyta</taxon>
        <taxon>core chlorophytes</taxon>
        <taxon>Chlorodendrophyceae</taxon>
        <taxon>Chlorodendrales</taxon>
        <taxon>Chlorodendraceae</taxon>
        <taxon>Tetraselmis</taxon>
    </lineage>
</organism>
<proteinExistence type="predicted"/>